<reference evidence="1" key="1">
    <citation type="submission" date="2022-07" db="EMBL/GenBank/DDBJ databases">
        <title>Phylogenomic reconstructions and comparative analyses of Kickxellomycotina fungi.</title>
        <authorList>
            <person name="Reynolds N.K."/>
            <person name="Stajich J.E."/>
            <person name="Barry K."/>
            <person name="Grigoriev I.V."/>
            <person name="Crous P."/>
            <person name="Smith M.E."/>
        </authorList>
    </citation>
    <scope>NUCLEOTIDE SEQUENCE</scope>
    <source>
        <strain evidence="1">CBS 102833</strain>
    </source>
</reference>
<accession>A0ACC1LCJ3</accession>
<proteinExistence type="predicted"/>
<evidence type="ECO:0000313" key="1">
    <source>
        <dbReference type="EMBL" id="KAJ2805205.1"/>
    </source>
</evidence>
<keyword evidence="2" id="KW-1185">Reference proteome</keyword>
<name>A0ACC1LCJ3_9FUNG</name>
<protein>
    <submittedName>
        <fullName evidence="1">Uncharacterized protein</fullName>
    </submittedName>
</protein>
<sequence length="61" mass="6674">MSDRIDFGTIPQASGKQARHDRPLSKPAEPQVKIPSGHKYKDSGTDESSHQSANKEQPNST</sequence>
<dbReference type="EMBL" id="JANBUP010001516">
    <property type="protein sequence ID" value="KAJ2805205.1"/>
    <property type="molecule type" value="Genomic_DNA"/>
</dbReference>
<evidence type="ECO:0000313" key="2">
    <source>
        <dbReference type="Proteomes" id="UP001140096"/>
    </source>
</evidence>
<feature type="non-terminal residue" evidence="1">
    <location>
        <position position="61"/>
    </location>
</feature>
<gene>
    <name evidence="1" type="ORF">H4S07_004071</name>
</gene>
<organism evidence="1 2">
    <name type="scientific">Coemansia furcata</name>
    <dbReference type="NCBI Taxonomy" id="417177"/>
    <lineage>
        <taxon>Eukaryota</taxon>
        <taxon>Fungi</taxon>
        <taxon>Fungi incertae sedis</taxon>
        <taxon>Zoopagomycota</taxon>
        <taxon>Kickxellomycotina</taxon>
        <taxon>Kickxellomycetes</taxon>
        <taxon>Kickxellales</taxon>
        <taxon>Kickxellaceae</taxon>
        <taxon>Coemansia</taxon>
    </lineage>
</organism>
<dbReference type="Proteomes" id="UP001140096">
    <property type="component" value="Unassembled WGS sequence"/>
</dbReference>
<comment type="caution">
    <text evidence="1">The sequence shown here is derived from an EMBL/GenBank/DDBJ whole genome shotgun (WGS) entry which is preliminary data.</text>
</comment>